<reference evidence="1" key="1">
    <citation type="submission" date="2018-05" db="EMBL/GenBank/DDBJ databases">
        <authorList>
            <person name="Lanie J.A."/>
            <person name="Ng W.-L."/>
            <person name="Kazmierczak K.M."/>
            <person name="Andrzejewski T.M."/>
            <person name="Davidsen T.M."/>
            <person name="Wayne K.J."/>
            <person name="Tettelin H."/>
            <person name="Glass J.I."/>
            <person name="Rusch D."/>
            <person name="Podicherti R."/>
            <person name="Tsui H.-C.T."/>
            <person name="Winkler M.E."/>
        </authorList>
    </citation>
    <scope>NUCLEOTIDE SEQUENCE</scope>
</reference>
<sequence length="44" mass="4988">MTVAASTPIELIRGVYASLDERLEIGRRRIDRPLTLAEKILVNH</sequence>
<name>A0A382FVD3_9ZZZZ</name>
<proteinExistence type="predicted"/>
<dbReference type="AlphaFoldDB" id="A0A382FVD3"/>
<protein>
    <submittedName>
        <fullName evidence="1">Uncharacterized protein</fullName>
    </submittedName>
</protein>
<dbReference type="EMBL" id="UINC01051706">
    <property type="protein sequence ID" value="SVB66177.1"/>
    <property type="molecule type" value="Genomic_DNA"/>
</dbReference>
<organism evidence="1">
    <name type="scientific">marine metagenome</name>
    <dbReference type="NCBI Taxonomy" id="408172"/>
    <lineage>
        <taxon>unclassified sequences</taxon>
        <taxon>metagenomes</taxon>
        <taxon>ecological metagenomes</taxon>
    </lineage>
</organism>
<gene>
    <name evidence="1" type="ORF">METZ01_LOCUS219031</name>
</gene>
<evidence type="ECO:0000313" key="1">
    <source>
        <dbReference type="EMBL" id="SVB66177.1"/>
    </source>
</evidence>
<feature type="non-terminal residue" evidence="1">
    <location>
        <position position="44"/>
    </location>
</feature>
<accession>A0A382FVD3</accession>